<accession>A0A845EX36</accession>
<dbReference type="Proteomes" id="UP000447833">
    <property type="component" value="Unassembled WGS sequence"/>
</dbReference>
<proteinExistence type="predicted"/>
<reference evidence="1 2" key="1">
    <citation type="submission" date="2019-11" db="EMBL/GenBank/DDBJ databases">
        <title>Genome sequences of 17 halophilic strains isolated from different environments.</title>
        <authorList>
            <person name="Furrow R.E."/>
        </authorList>
    </citation>
    <scope>NUCLEOTIDE SEQUENCE [LARGE SCALE GENOMIC DNA]</scope>
    <source>
        <strain evidence="1 2">22506_14_FS</strain>
    </source>
</reference>
<comment type="caution">
    <text evidence="1">The sequence shown here is derived from an EMBL/GenBank/DDBJ whole genome shotgun (WGS) entry which is preliminary data.</text>
</comment>
<evidence type="ECO:0000313" key="2">
    <source>
        <dbReference type="Proteomes" id="UP000447833"/>
    </source>
</evidence>
<protein>
    <submittedName>
        <fullName evidence="1">Uncharacterized protein</fullName>
    </submittedName>
</protein>
<dbReference type="RefSeq" id="WP_160918785.1">
    <property type="nucleotide sequence ID" value="NZ_WMEY01000002.1"/>
</dbReference>
<evidence type="ECO:0000313" key="1">
    <source>
        <dbReference type="EMBL" id="MYL63098.1"/>
    </source>
</evidence>
<name>A0A845EX36_9BACL</name>
<organism evidence="1 2">
    <name type="scientific">Guptibacillus hwajinpoensis</name>
    <dbReference type="NCBI Taxonomy" id="208199"/>
    <lineage>
        <taxon>Bacteria</taxon>
        <taxon>Bacillati</taxon>
        <taxon>Bacillota</taxon>
        <taxon>Bacilli</taxon>
        <taxon>Bacillales</taxon>
        <taxon>Guptibacillaceae</taxon>
        <taxon>Guptibacillus</taxon>
    </lineage>
</organism>
<gene>
    <name evidence="1" type="ORF">GLW07_06990</name>
</gene>
<dbReference type="EMBL" id="WMEY01000002">
    <property type="protein sequence ID" value="MYL63098.1"/>
    <property type="molecule type" value="Genomic_DNA"/>
</dbReference>
<sequence length="302" mass="34604">MIKRIHYVIMLGMIGFFALILVNTSSNPVRESFTYFPPDPDVSFDSASTSLTILTQEDEDEYTLNWKTESTLSETAYLRQDLSFLYEEGRLIDSMSTWKENTATIRQKKGITSEDSGHYEAITYHYGEIHYPNDVIKSAQKMSYDQLYVIDSPMTPLESFKQASSEEEKEWQYILDHAIDQQAQLVFKSMVAEYNLHPEDYTILSLTSLDQYENKALPGLSRKQTTDAIGGIWEGLYKNYFLGILLPDGSTEPPIGSTIPVILIHKQSPYLLILFQTKSGKNVQLIQYLNEPLLERKEDSTN</sequence>
<dbReference type="AlphaFoldDB" id="A0A845EX36"/>